<keyword evidence="4 7" id="KW-0812">Transmembrane</keyword>
<feature type="transmembrane region" description="Helical" evidence="7">
    <location>
        <begin position="258"/>
        <end position="282"/>
    </location>
</feature>
<reference evidence="8 9" key="1">
    <citation type="submission" date="2024-01" db="EMBL/GenBank/DDBJ databases">
        <title>Mesobacterium rodlantinim sp. nov., isolated from shallow sea hydrothermal systems off Kueishantao Island.</title>
        <authorList>
            <person name="Su Z."/>
            <person name="Tang K."/>
        </authorList>
    </citation>
    <scope>NUCLEOTIDE SEQUENCE [LARGE SCALE GENOMIC DNA]</scope>
    <source>
        <strain evidence="8 9">TK19101</strain>
    </source>
</reference>
<feature type="transmembrane region" description="Helical" evidence="7">
    <location>
        <begin position="425"/>
        <end position="444"/>
    </location>
</feature>
<feature type="transmembrane region" description="Helical" evidence="7">
    <location>
        <begin position="392"/>
        <end position="413"/>
    </location>
</feature>
<keyword evidence="5 7" id="KW-1133">Transmembrane helix</keyword>
<feature type="transmembrane region" description="Helical" evidence="7">
    <location>
        <begin position="123"/>
        <end position="139"/>
    </location>
</feature>
<feature type="transmembrane region" description="Helical" evidence="7">
    <location>
        <begin position="151"/>
        <end position="175"/>
    </location>
</feature>
<evidence type="ECO:0000256" key="5">
    <source>
        <dbReference type="ARBA" id="ARBA00022989"/>
    </source>
</evidence>
<gene>
    <name evidence="8" type="ORF">VK792_08370</name>
</gene>
<dbReference type="EMBL" id="JAYLLH010000009">
    <property type="protein sequence ID" value="MEC3861296.1"/>
    <property type="molecule type" value="Genomic_DNA"/>
</dbReference>
<evidence type="ECO:0000313" key="8">
    <source>
        <dbReference type="EMBL" id="MEC3861296.1"/>
    </source>
</evidence>
<name>A0ABU6HG71_9RHOB</name>
<comment type="subcellular location">
    <subcellularLocation>
        <location evidence="1">Cell membrane</location>
        <topology evidence="1">Multi-pass membrane protein</topology>
    </subcellularLocation>
</comment>
<dbReference type="Proteomes" id="UP001348149">
    <property type="component" value="Unassembled WGS sequence"/>
</dbReference>
<evidence type="ECO:0000256" key="1">
    <source>
        <dbReference type="ARBA" id="ARBA00004651"/>
    </source>
</evidence>
<evidence type="ECO:0000313" key="9">
    <source>
        <dbReference type="Proteomes" id="UP001348149"/>
    </source>
</evidence>
<keyword evidence="6 7" id="KW-0472">Membrane</keyword>
<accession>A0ABU6HG71</accession>
<feature type="transmembrane region" description="Helical" evidence="7">
    <location>
        <begin position="181"/>
        <end position="201"/>
    </location>
</feature>
<comment type="similarity">
    <text evidence="2">Belongs to the polysaccharide synthase family.</text>
</comment>
<sequence length="454" mass="49767">MNTVIARFRGASLSARVLRSSMLTVGGFGFSQMLRLASNLLLTRLLFPEAFGMMALVMIFIQAVYQFSDLGVTPAIMQSKRGDDPEFLNTAWTIQVIRGFGLWAMACVLAWPMSLFYGEPQLMHLLPVAAFSLVISGFDPTKMDTANRHLLLGRVTALDMITQVTGITSAVLLAWLTGSVWALVFSNLISAVVQVIINTVFLPGPNNRFRWEKEAAQELINFGKWIFLSTIAGFLFQQGDKILFGKYLALDNFGIYSIGFFLASFPLLLGNMVTGKILIPIYREAPPKDSPENFAKLRKMRTIVTAGLLAMLWVFSLLGVWLVGVMYDDRYLAAGPMVVLIAVMQMPQVIVLTYDMAALAMGDSKRFFVLAGARAFFTLATLLIGLELAGVIGGIVARGVSTLLVYPVVVWLSRRTGAWDVWHDVGFAGLAAVLGAGALAFHWHEVTTLIGIGM</sequence>
<keyword evidence="3" id="KW-1003">Cell membrane</keyword>
<comment type="caution">
    <text evidence="8">The sequence shown here is derived from an EMBL/GenBank/DDBJ whole genome shotgun (WGS) entry which is preliminary data.</text>
</comment>
<evidence type="ECO:0000256" key="4">
    <source>
        <dbReference type="ARBA" id="ARBA00022692"/>
    </source>
</evidence>
<feature type="transmembrane region" description="Helical" evidence="7">
    <location>
        <begin position="367"/>
        <end position="386"/>
    </location>
</feature>
<dbReference type="PANTHER" id="PTHR30250:SF10">
    <property type="entry name" value="LIPOPOLYSACCHARIDE BIOSYNTHESIS PROTEIN WZXC"/>
    <property type="match status" value="1"/>
</dbReference>
<protein>
    <submittedName>
        <fullName evidence="8">Oligosaccharide flippase family protein</fullName>
    </submittedName>
</protein>
<dbReference type="RefSeq" id="WP_326297012.1">
    <property type="nucleotide sequence ID" value="NZ_JAYLLH010000009.1"/>
</dbReference>
<organism evidence="8 9">
    <name type="scientific">Mesobacterium hydrothermale</name>
    <dbReference type="NCBI Taxonomy" id="3111907"/>
    <lineage>
        <taxon>Bacteria</taxon>
        <taxon>Pseudomonadati</taxon>
        <taxon>Pseudomonadota</taxon>
        <taxon>Alphaproteobacteria</taxon>
        <taxon>Rhodobacterales</taxon>
        <taxon>Roseobacteraceae</taxon>
        <taxon>Mesobacterium</taxon>
    </lineage>
</organism>
<dbReference type="PANTHER" id="PTHR30250">
    <property type="entry name" value="PST FAMILY PREDICTED COLANIC ACID TRANSPORTER"/>
    <property type="match status" value="1"/>
</dbReference>
<dbReference type="InterPro" id="IPR050833">
    <property type="entry name" value="Poly_Biosynth_Transport"/>
</dbReference>
<evidence type="ECO:0000256" key="2">
    <source>
        <dbReference type="ARBA" id="ARBA00007430"/>
    </source>
</evidence>
<feature type="transmembrane region" description="Helical" evidence="7">
    <location>
        <begin position="222"/>
        <end position="238"/>
    </location>
</feature>
<evidence type="ECO:0000256" key="7">
    <source>
        <dbReference type="SAM" id="Phobius"/>
    </source>
</evidence>
<keyword evidence="9" id="KW-1185">Reference proteome</keyword>
<feature type="transmembrane region" description="Helical" evidence="7">
    <location>
        <begin position="303"/>
        <end position="327"/>
    </location>
</feature>
<proteinExistence type="inferred from homology"/>
<feature type="transmembrane region" description="Helical" evidence="7">
    <location>
        <begin position="50"/>
        <end position="67"/>
    </location>
</feature>
<dbReference type="Pfam" id="PF13440">
    <property type="entry name" value="Polysacc_synt_3"/>
    <property type="match status" value="1"/>
</dbReference>
<evidence type="ECO:0000256" key="6">
    <source>
        <dbReference type="ARBA" id="ARBA00023136"/>
    </source>
</evidence>
<evidence type="ECO:0000256" key="3">
    <source>
        <dbReference type="ARBA" id="ARBA00022475"/>
    </source>
</evidence>
<feature type="transmembrane region" description="Helical" evidence="7">
    <location>
        <begin position="333"/>
        <end position="355"/>
    </location>
</feature>